<evidence type="ECO:0000256" key="9">
    <source>
        <dbReference type="ARBA" id="ARBA00012523"/>
    </source>
</evidence>
<keyword evidence="14" id="KW-0067">ATP-binding</keyword>
<dbReference type="CDD" id="cd00544">
    <property type="entry name" value="CobU"/>
    <property type="match status" value="1"/>
</dbReference>
<feature type="active site" description="GMP-histidine intermediate" evidence="18">
    <location>
        <position position="47"/>
    </location>
</feature>
<dbReference type="Proteomes" id="UP000654279">
    <property type="component" value="Unassembled WGS sequence"/>
</dbReference>
<feature type="binding site" evidence="19">
    <location>
        <begin position="31"/>
        <end position="33"/>
    </location>
    <ligand>
        <name>GTP</name>
        <dbReference type="ChEBI" id="CHEBI:37565"/>
    </ligand>
</feature>
<comment type="function">
    <text evidence="4">Catalyzes ATP-dependent phosphorylation of adenosylcobinamide and addition of GMP to adenosylcobinamide phosphate.</text>
</comment>
<feature type="binding site" evidence="19">
    <location>
        <position position="59"/>
    </location>
    <ligand>
        <name>GTP</name>
        <dbReference type="ChEBI" id="CHEBI:37565"/>
    </ligand>
</feature>
<keyword evidence="10" id="KW-0169">Cobalamin biosynthesis</keyword>
<dbReference type="Gene3D" id="3.40.50.300">
    <property type="entry name" value="P-loop containing nucleotide triphosphate hydrolases"/>
    <property type="match status" value="1"/>
</dbReference>
<evidence type="ECO:0000256" key="2">
    <source>
        <dbReference type="ARBA" id="ARBA00000711"/>
    </source>
</evidence>
<dbReference type="PANTHER" id="PTHR34848:SF1">
    <property type="entry name" value="BIFUNCTIONAL ADENOSYLCOBALAMIN BIOSYNTHESIS PROTEIN COBU"/>
    <property type="match status" value="1"/>
</dbReference>
<evidence type="ECO:0000256" key="1">
    <source>
        <dbReference type="ARBA" id="ARBA00000312"/>
    </source>
</evidence>
<comment type="similarity">
    <text evidence="7">Belongs to the CobU/CobP family.</text>
</comment>
<comment type="pathway">
    <text evidence="6">Cofactor biosynthesis; adenosylcobalamin biosynthesis; adenosylcobalamin from cob(II)yrinate a,c-diamide: step 5/7.</text>
</comment>
<evidence type="ECO:0000256" key="11">
    <source>
        <dbReference type="ARBA" id="ARBA00022679"/>
    </source>
</evidence>
<evidence type="ECO:0000256" key="12">
    <source>
        <dbReference type="ARBA" id="ARBA00022741"/>
    </source>
</evidence>
<evidence type="ECO:0000256" key="14">
    <source>
        <dbReference type="ARBA" id="ARBA00022840"/>
    </source>
</evidence>
<keyword evidence="13 20" id="KW-0418">Kinase</keyword>
<evidence type="ECO:0000256" key="19">
    <source>
        <dbReference type="PIRSR" id="PIRSR006135-2"/>
    </source>
</evidence>
<evidence type="ECO:0000256" key="15">
    <source>
        <dbReference type="ARBA" id="ARBA00023134"/>
    </source>
</evidence>
<feature type="binding site" evidence="19">
    <location>
        <position position="80"/>
    </location>
    <ligand>
        <name>GTP</name>
        <dbReference type="ChEBI" id="CHEBI:37565"/>
    </ligand>
</feature>
<feature type="binding site" evidence="19">
    <location>
        <begin position="48"/>
        <end position="51"/>
    </location>
    <ligand>
        <name>GTP</name>
        <dbReference type="ChEBI" id="CHEBI:37565"/>
    </ligand>
</feature>
<evidence type="ECO:0000256" key="3">
    <source>
        <dbReference type="ARBA" id="ARBA00001522"/>
    </source>
</evidence>
<evidence type="ECO:0000256" key="6">
    <source>
        <dbReference type="ARBA" id="ARBA00005159"/>
    </source>
</evidence>
<dbReference type="GO" id="GO:0043752">
    <property type="term" value="F:adenosylcobinamide kinase activity"/>
    <property type="evidence" value="ECO:0007669"/>
    <property type="project" value="UniProtKB-EC"/>
</dbReference>
<evidence type="ECO:0000256" key="16">
    <source>
        <dbReference type="ARBA" id="ARBA00029570"/>
    </source>
</evidence>
<dbReference type="GO" id="GO:0005525">
    <property type="term" value="F:GTP binding"/>
    <property type="evidence" value="ECO:0007669"/>
    <property type="project" value="UniProtKB-KW"/>
</dbReference>
<evidence type="ECO:0000256" key="8">
    <source>
        <dbReference type="ARBA" id="ARBA00012016"/>
    </source>
</evidence>
<comment type="catalytic activity">
    <reaction evidence="2">
        <text>adenosylcob(III)inamide phosphate + GTP + H(+) = adenosylcob(III)inamide-GDP + diphosphate</text>
        <dbReference type="Rhea" id="RHEA:22712"/>
        <dbReference type="ChEBI" id="CHEBI:15378"/>
        <dbReference type="ChEBI" id="CHEBI:33019"/>
        <dbReference type="ChEBI" id="CHEBI:37565"/>
        <dbReference type="ChEBI" id="CHEBI:58502"/>
        <dbReference type="ChEBI" id="CHEBI:60487"/>
        <dbReference type="EC" id="2.7.7.62"/>
    </reaction>
</comment>
<dbReference type="PIRSF" id="PIRSF006135">
    <property type="entry name" value="CobU"/>
    <property type="match status" value="1"/>
</dbReference>
<evidence type="ECO:0000256" key="5">
    <source>
        <dbReference type="ARBA" id="ARBA00004692"/>
    </source>
</evidence>
<dbReference type="EMBL" id="JACRSO010000006">
    <property type="protein sequence ID" value="MBC8530147.1"/>
    <property type="molecule type" value="Genomic_DNA"/>
</dbReference>
<keyword evidence="11 20" id="KW-0808">Transferase</keyword>
<name>A0A926HJR1_9FIRM</name>
<dbReference type="InterPro" id="IPR027417">
    <property type="entry name" value="P-loop_NTPase"/>
</dbReference>
<dbReference type="InterPro" id="IPR003203">
    <property type="entry name" value="CobU/CobP"/>
</dbReference>
<evidence type="ECO:0000313" key="21">
    <source>
        <dbReference type="Proteomes" id="UP000654279"/>
    </source>
</evidence>
<evidence type="ECO:0000256" key="10">
    <source>
        <dbReference type="ARBA" id="ARBA00022573"/>
    </source>
</evidence>
<dbReference type="AlphaFoldDB" id="A0A926HJR1"/>
<evidence type="ECO:0000313" key="20">
    <source>
        <dbReference type="EMBL" id="MBC8530147.1"/>
    </source>
</evidence>
<keyword evidence="20" id="KW-0548">Nucleotidyltransferase</keyword>
<reference evidence="20" key="1">
    <citation type="submission" date="2020-08" db="EMBL/GenBank/DDBJ databases">
        <title>Genome public.</title>
        <authorList>
            <person name="Liu C."/>
            <person name="Sun Q."/>
        </authorList>
    </citation>
    <scope>NUCLEOTIDE SEQUENCE</scope>
    <source>
        <strain evidence="20">NSJ-44</strain>
    </source>
</reference>
<protein>
    <recommendedName>
        <fullName evidence="16">Adenosylcobinamide kinase</fullName>
        <ecNumber evidence="8">2.7.1.156</ecNumber>
        <ecNumber evidence="9">2.7.7.62</ecNumber>
    </recommendedName>
    <alternativeName>
        <fullName evidence="17">Adenosylcobinamide-phosphate guanylyltransferase</fullName>
    </alternativeName>
</protein>
<dbReference type="Pfam" id="PF02283">
    <property type="entry name" value="CobU"/>
    <property type="match status" value="1"/>
</dbReference>
<accession>A0A926HJR1</accession>
<dbReference type="SUPFAM" id="SSF52540">
    <property type="entry name" value="P-loop containing nucleoside triphosphate hydrolases"/>
    <property type="match status" value="1"/>
</dbReference>
<comment type="catalytic activity">
    <reaction evidence="3">
        <text>adenosylcob(III)inamide + GTP = adenosylcob(III)inamide phosphate + GDP + H(+)</text>
        <dbReference type="Rhea" id="RHEA:15765"/>
        <dbReference type="ChEBI" id="CHEBI:2480"/>
        <dbReference type="ChEBI" id="CHEBI:15378"/>
        <dbReference type="ChEBI" id="CHEBI:37565"/>
        <dbReference type="ChEBI" id="CHEBI:58189"/>
        <dbReference type="ChEBI" id="CHEBI:58502"/>
        <dbReference type="EC" id="2.7.1.156"/>
    </reaction>
</comment>
<dbReference type="PANTHER" id="PTHR34848">
    <property type="match status" value="1"/>
</dbReference>
<proteinExistence type="inferred from homology"/>
<keyword evidence="15 19" id="KW-0342">GTP-binding</keyword>
<comment type="catalytic activity">
    <reaction evidence="1">
        <text>adenosylcob(III)inamide + ATP = adenosylcob(III)inamide phosphate + ADP + H(+)</text>
        <dbReference type="Rhea" id="RHEA:15769"/>
        <dbReference type="ChEBI" id="CHEBI:2480"/>
        <dbReference type="ChEBI" id="CHEBI:15378"/>
        <dbReference type="ChEBI" id="CHEBI:30616"/>
        <dbReference type="ChEBI" id="CHEBI:58502"/>
        <dbReference type="ChEBI" id="CHEBI:456216"/>
        <dbReference type="EC" id="2.7.1.156"/>
    </reaction>
</comment>
<evidence type="ECO:0000256" key="13">
    <source>
        <dbReference type="ARBA" id="ARBA00022777"/>
    </source>
</evidence>
<evidence type="ECO:0000256" key="17">
    <source>
        <dbReference type="ARBA" id="ARBA00030571"/>
    </source>
</evidence>
<comment type="caution">
    <text evidence="20">The sequence shown here is derived from an EMBL/GenBank/DDBJ whole genome shotgun (WGS) entry which is preliminary data.</text>
</comment>
<evidence type="ECO:0000256" key="4">
    <source>
        <dbReference type="ARBA" id="ARBA00003889"/>
    </source>
</evidence>
<dbReference type="NCBIfam" id="NF004469">
    <property type="entry name" value="PRK05800.1"/>
    <property type="match status" value="1"/>
</dbReference>
<keyword evidence="21" id="KW-1185">Reference proteome</keyword>
<feature type="binding site" evidence="19">
    <location>
        <begin position="6"/>
        <end position="13"/>
    </location>
    <ligand>
        <name>GTP</name>
        <dbReference type="ChEBI" id="CHEBI:37565"/>
    </ligand>
</feature>
<dbReference type="GO" id="GO:0008820">
    <property type="term" value="F:cobinamide phosphate guanylyltransferase activity"/>
    <property type="evidence" value="ECO:0007669"/>
    <property type="project" value="UniProtKB-EC"/>
</dbReference>
<dbReference type="EC" id="2.7.7.62" evidence="9"/>
<keyword evidence="12 19" id="KW-0547">Nucleotide-binding</keyword>
<organism evidence="20 21">
    <name type="scientific">Luoshenia tenuis</name>
    <dbReference type="NCBI Taxonomy" id="2763654"/>
    <lineage>
        <taxon>Bacteria</taxon>
        <taxon>Bacillati</taxon>
        <taxon>Bacillota</taxon>
        <taxon>Clostridia</taxon>
        <taxon>Christensenellales</taxon>
        <taxon>Christensenellaceae</taxon>
        <taxon>Luoshenia</taxon>
    </lineage>
</organism>
<sequence length="185" mass="20798">MELVTGGARSGKSRFAQAEAARLGGRIGYIATAQAFDEEMRARIQKHRQDRPATWRTFEGHRDLAEFLYRNPEIDTWLLDCVTLWITGLMFDHGGEWIQPSSEMVEQAEQLVAAQVQELLQAAEKREKHLILVTNEVGMGLVPESAFGRIFRDIAGRANQRIAARADAVYFMVSGIPLQIKGAQR</sequence>
<dbReference type="GO" id="GO:0005524">
    <property type="term" value="F:ATP binding"/>
    <property type="evidence" value="ECO:0007669"/>
    <property type="project" value="UniProtKB-KW"/>
</dbReference>
<comment type="pathway">
    <text evidence="5">Cofactor biosynthesis; adenosylcobalamin biosynthesis; adenosylcobalamin from cob(II)yrinate a,c-diamide: step 6/7.</text>
</comment>
<gene>
    <name evidence="20" type="primary">cobU</name>
    <name evidence="20" type="ORF">H8699_11960</name>
</gene>
<evidence type="ECO:0000256" key="18">
    <source>
        <dbReference type="PIRSR" id="PIRSR006135-1"/>
    </source>
</evidence>
<dbReference type="EC" id="2.7.1.156" evidence="8"/>
<dbReference type="GO" id="GO:0009236">
    <property type="term" value="P:cobalamin biosynthetic process"/>
    <property type="evidence" value="ECO:0007669"/>
    <property type="project" value="UniProtKB-KW"/>
</dbReference>
<evidence type="ECO:0000256" key="7">
    <source>
        <dbReference type="ARBA" id="ARBA00007490"/>
    </source>
</evidence>